<dbReference type="SUPFAM" id="SSF46689">
    <property type="entry name" value="Homeodomain-like"/>
    <property type="match status" value="1"/>
</dbReference>
<dbReference type="AlphaFoldDB" id="A0A0S3Q020"/>
<sequence length="282" mass="31141">MHIEHFSGGLMPRTWTLSAGRARLLVLESRHGVATAVAAALALSAPALLWLPSAAESELRLEAGARGYLISVTDDFLARATATAAEAVHLRRVMRRVVPFTAEQARGAIASVTPICRALLCEQQTPGRGATTMISTQTLLLLLHLWRTASTDSEAADVAQRGEGPRLIAEFLQLVELHHRDSWAIARYAAALGVTEDKLHAHCRREKSASPRALLHERLAQEACTRLLQLDLPVEQIGYGLGFRDPAYFNRFFKRHRKTSPGLYRRQMRSSAPHSLSYAAWP</sequence>
<feature type="domain" description="HTH araC/xylS-type" evidence="4">
    <location>
        <begin position="169"/>
        <end position="267"/>
    </location>
</feature>
<evidence type="ECO:0000256" key="3">
    <source>
        <dbReference type="ARBA" id="ARBA00023163"/>
    </source>
</evidence>
<accession>A0A0S3Q020</accession>
<evidence type="ECO:0000313" key="5">
    <source>
        <dbReference type="EMBL" id="BAT61515.1"/>
    </source>
</evidence>
<dbReference type="PROSITE" id="PS01124">
    <property type="entry name" value="HTH_ARAC_FAMILY_2"/>
    <property type="match status" value="1"/>
</dbReference>
<dbReference type="Gene3D" id="1.10.10.60">
    <property type="entry name" value="Homeodomain-like"/>
    <property type="match status" value="1"/>
</dbReference>
<dbReference type="InterPro" id="IPR018060">
    <property type="entry name" value="HTH_AraC"/>
</dbReference>
<dbReference type="GO" id="GO:0003700">
    <property type="term" value="F:DNA-binding transcription factor activity"/>
    <property type="evidence" value="ECO:0007669"/>
    <property type="project" value="InterPro"/>
</dbReference>
<protein>
    <submittedName>
        <fullName evidence="5">Transcriptional activator FtrA</fullName>
    </submittedName>
</protein>
<evidence type="ECO:0000256" key="1">
    <source>
        <dbReference type="ARBA" id="ARBA00023015"/>
    </source>
</evidence>
<dbReference type="InterPro" id="IPR009057">
    <property type="entry name" value="Homeodomain-like_sf"/>
</dbReference>
<keyword evidence="6" id="KW-1185">Reference proteome</keyword>
<evidence type="ECO:0000313" key="6">
    <source>
        <dbReference type="Proteomes" id="UP000236884"/>
    </source>
</evidence>
<dbReference type="PANTHER" id="PTHR43280">
    <property type="entry name" value="ARAC-FAMILY TRANSCRIPTIONAL REGULATOR"/>
    <property type="match status" value="1"/>
</dbReference>
<dbReference type="Pfam" id="PF12833">
    <property type="entry name" value="HTH_18"/>
    <property type="match status" value="1"/>
</dbReference>
<proteinExistence type="predicted"/>
<dbReference type="PANTHER" id="PTHR43280:SF32">
    <property type="entry name" value="TRANSCRIPTIONAL REGULATORY PROTEIN"/>
    <property type="match status" value="1"/>
</dbReference>
<dbReference type="GO" id="GO:0043565">
    <property type="term" value="F:sequence-specific DNA binding"/>
    <property type="evidence" value="ECO:0007669"/>
    <property type="project" value="InterPro"/>
</dbReference>
<dbReference type="KEGG" id="vgo:GJW-30_1_04072"/>
<keyword evidence="3" id="KW-0804">Transcription</keyword>
<evidence type="ECO:0000256" key="2">
    <source>
        <dbReference type="ARBA" id="ARBA00023125"/>
    </source>
</evidence>
<evidence type="ECO:0000259" key="4">
    <source>
        <dbReference type="PROSITE" id="PS01124"/>
    </source>
</evidence>
<reference evidence="5 6" key="1">
    <citation type="submission" date="2015-08" db="EMBL/GenBank/DDBJ databases">
        <title>Investigation of the bacterial diversity of lava forest soil.</title>
        <authorList>
            <person name="Lee J.S."/>
        </authorList>
    </citation>
    <scope>NUCLEOTIDE SEQUENCE [LARGE SCALE GENOMIC DNA]</scope>
    <source>
        <strain evidence="5 6">GJW-30</strain>
    </source>
</reference>
<organism evidence="5 6">
    <name type="scientific">Variibacter gotjawalensis</name>
    <dbReference type="NCBI Taxonomy" id="1333996"/>
    <lineage>
        <taxon>Bacteria</taxon>
        <taxon>Pseudomonadati</taxon>
        <taxon>Pseudomonadota</taxon>
        <taxon>Alphaproteobacteria</taxon>
        <taxon>Hyphomicrobiales</taxon>
        <taxon>Nitrobacteraceae</taxon>
        <taxon>Variibacter</taxon>
    </lineage>
</organism>
<keyword evidence="1" id="KW-0805">Transcription regulation</keyword>
<dbReference type="SMART" id="SM00342">
    <property type="entry name" value="HTH_ARAC"/>
    <property type="match status" value="1"/>
</dbReference>
<keyword evidence="2" id="KW-0238">DNA-binding</keyword>
<gene>
    <name evidence="5" type="ORF">GJW-30_1_04072</name>
</gene>
<name>A0A0S3Q020_9BRAD</name>
<dbReference type="EMBL" id="AP014946">
    <property type="protein sequence ID" value="BAT61515.1"/>
    <property type="molecule type" value="Genomic_DNA"/>
</dbReference>
<dbReference type="Proteomes" id="UP000236884">
    <property type="component" value="Chromosome"/>
</dbReference>